<evidence type="ECO:0000256" key="4">
    <source>
        <dbReference type="ARBA" id="ARBA00023136"/>
    </source>
</evidence>
<protein>
    <recommendedName>
        <fullName evidence="9">DUF1682-domain-containing protein</fullName>
    </recommendedName>
</protein>
<keyword evidence="2" id="KW-0812">Transmembrane</keyword>
<feature type="chain" id="PRO_5019502002" description="DUF1682-domain-containing protein" evidence="6">
    <location>
        <begin position="18"/>
        <end position="321"/>
    </location>
</feature>
<evidence type="ECO:0000256" key="1">
    <source>
        <dbReference type="ARBA" id="ARBA00004167"/>
    </source>
</evidence>
<dbReference type="GO" id="GO:0032469">
    <property type="term" value="P:endoplasmic reticulum calcium ion homeostasis"/>
    <property type="evidence" value="ECO:0007669"/>
    <property type="project" value="InterPro"/>
</dbReference>
<name>A0A433CW70_9FUNG</name>
<keyword evidence="4" id="KW-0472">Membrane</keyword>
<dbReference type="OrthoDB" id="10039147at2759"/>
<evidence type="ECO:0000313" key="7">
    <source>
        <dbReference type="EMBL" id="RUP42880.1"/>
    </source>
</evidence>
<dbReference type="InterPro" id="IPR012879">
    <property type="entry name" value="CCDC47"/>
</dbReference>
<comment type="caution">
    <text evidence="7">The sequence shown here is derived from an EMBL/GenBank/DDBJ whole genome shotgun (WGS) entry which is preliminary data.</text>
</comment>
<feature type="compositionally biased region" description="Basic and acidic residues" evidence="5">
    <location>
        <begin position="277"/>
        <end position="291"/>
    </location>
</feature>
<dbReference type="Pfam" id="PF07946">
    <property type="entry name" value="CCDC47"/>
    <property type="match status" value="1"/>
</dbReference>
<feature type="region of interest" description="Disordered" evidence="5">
    <location>
        <begin position="277"/>
        <end position="321"/>
    </location>
</feature>
<keyword evidence="8" id="KW-1185">Reference proteome</keyword>
<feature type="compositionally biased region" description="Basic and acidic residues" evidence="5">
    <location>
        <begin position="297"/>
        <end position="312"/>
    </location>
</feature>
<dbReference type="GO" id="GO:0005783">
    <property type="term" value="C:endoplasmic reticulum"/>
    <property type="evidence" value="ECO:0007669"/>
    <property type="project" value="InterPro"/>
</dbReference>
<accession>A0A433CW70</accession>
<evidence type="ECO:0000256" key="2">
    <source>
        <dbReference type="ARBA" id="ARBA00022692"/>
    </source>
</evidence>
<dbReference type="GO" id="GO:0016020">
    <property type="term" value="C:membrane"/>
    <property type="evidence" value="ECO:0007669"/>
    <property type="project" value="UniProtKB-SubCell"/>
</dbReference>
<dbReference type="PANTHER" id="PTHR12883">
    <property type="entry name" value="ADIPOCYTE-SPECIFIC PROTEIN 4-RELATED"/>
    <property type="match status" value="1"/>
</dbReference>
<proteinExistence type="predicted"/>
<feature type="signal peptide" evidence="6">
    <location>
        <begin position="1"/>
        <end position="17"/>
    </location>
</feature>
<gene>
    <name evidence="7" type="ORF">BC936DRAFT_137942</name>
</gene>
<dbReference type="PANTHER" id="PTHR12883:SF0">
    <property type="entry name" value="PAT COMPLEX SUBUNIT CCDC47"/>
    <property type="match status" value="1"/>
</dbReference>
<evidence type="ECO:0008006" key="9">
    <source>
        <dbReference type="Google" id="ProtNLM"/>
    </source>
</evidence>
<organism evidence="7 8">
    <name type="scientific">Jimgerdemannia flammicorona</name>
    <dbReference type="NCBI Taxonomy" id="994334"/>
    <lineage>
        <taxon>Eukaryota</taxon>
        <taxon>Fungi</taxon>
        <taxon>Fungi incertae sedis</taxon>
        <taxon>Mucoromycota</taxon>
        <taxon>Mucoromycotina</taxon>
        <taxon>Endogonomycetes</taxon>
        <taxon>Endogonales</taxon>
        <taxon>Endogonaceae</taxon>
        <taxon>Jimgerdemannia</taxon>
    </lineage>
</organism>
<reference evidence="7 8" key="1">
    <citation type="journal article" date="2018" name="New Phytol.">
        <title>Phylogenomics of Endogonaceae and evolution of mycorrhizas within Mucoromycota.</title>
        <authorList>
            <person name="Chang Y."/>
            <person name="Desiro A."/>
            <person name="Na H."/>
            <person name="Sandor L."/>
            <person name="Lipzen A."/>
            <person name="Clum A."/>
            <person name="Barry K."/>
            <person name="Grigoriev I.V."/>
            <person name="Martin F.M."/>
            <person name="Stajich J.E."/>
            <person name="Smith M.E."/>
            <person name="Bonito G."/>
            <person name="Spatafora J.W."/>
        </authorList>
    </citation>
    <scope>NUCLEOTIDE SEQUENCE [LARGE SCALE GENOMIC DNA]</scope>
    <source>
        <strain evidence="7 8">GMNB39</strain>
    </source>
</reference>
<dbReference type="EMBL" id="RBNI01012190">
    <property type="protein sequence ID" value="RUP42880.1"/>
    <property type="molecule type" value="Genomic_DNA"/>
</dbReference>
<evidence type="ECO:0000256" key="3">
    <source>
        <dbReference type="ARBA" id="ARBA00022989"/>
    </source>
</evidence>
<keyword evidence="6" id="KW-0732">Signal</keyword>
<evidence type="ECO:0000256" key="5">
    <source>
        <dbReference type="SAM" id="MobiDB-lite"/>
    </source>
</evidence>
<dbReference type="AlphaFoldDB" id="A0A433CW70"/>
<comment type="subcellular location">
    <subcellularLocation>
        <location evidence="1">Membrane</location>
        <topology evidence="1">Single-pass membrane protein</topology>
    </subcellularLocation>
</comment>
<evidence type="ECO:0000313" key="8">
    <source>
        <dbReference type="Proteomes" id="UP000268093"/>
    </source>
</evidence>
<sequence length="321" mass="36996">MIGFFLIYFVRWWTGSSDNEAIAKQWVSSVIGQLREQFSLIGDERGNTLIKDGPADFILYMSGRRHVQYVHGFIKLKLRNDLAGWISQTAVRLVGFGKPQYDEVTFNVVMNDGEYEPFVLAVLPKSEAKEVREARFDLLKFTKSVNCKRVPLTFTTYCEAADLADLFLDGKLGDAIYKADEFFGGLIISSYPKEAPLKFDGTFPNTVTLIIRLPSDRARLKETKPLVELLTEVIDALPGRALNLKPEIRNKLKKNREEVEKDYAKAAAEERQEELIKKKAEKRKEEEERVRKLSPAEQRKWEEKEKKAELKKQQKKMVRKA</sequence>
<keyword evidence="3" id="KW-1133">Transmembrane helix</keyword>
<dbReference type="Proteomes" id="UP000268093">
    <property type="component" value="Unassembled WGS sequence"/>
</dbReference>
<evidence type="ECO:0000256" key="6">
    <source>
        <dbReference type="SAM" id="SignalP"/>
    </source>
</evidence>
<dbReference type="GO" id="GO:0005509">
    <property type="term" value="F:calcium ion binding"/>
    <property type="evidence" value="ECO:0007669"/>
    <property type="project" value="InterPro"/>
</dbReference>